<reference evidence="4 5" key="1">
    <citation type="submission" date="2020-08" db="EMBL/GenBank/DDBJ databases">
        <title>A Genomic Blueprint of the Chicken Gut Microbiome.</title>
        <authorList>
            <person name="Gilroy R."/>
            <person name="Ravi A."/>
            <person name="Getino M."/>
            <person name="Pursley I."/>
            <person name="Horton D.L."/>
            <person name="Alikhan N.-F."/>
            <person name="Baker D."/>
            <person name="Gharbi K."/>
            <person name="Hall N."/>
            <person name="Watson M."/>
            <person name="Adriaenssens E.M."/>
            <person name="Foster-Nyarko E."/>
            <person name="Jarju S."/>
            <person name="Secka A."/>
            <person name="Antonio M."/>
            <person name="Oren A."/>
            <person name="Chaudhuri R."/>
            <person name="La Ragione R.M."/>
            <person name="Hildebrand F."/>
            <person name="Pallen M.J."/>
        </authorList>
    </citation>
    <scope>NUCLEOTIDE SEQUENCE [LARGE SCALE GENOMIC DNA]</scope>
    <source>
        <strain evidence="4 5">Sa2BVA9</strain>
    </source>
</reference>
<dbReference type="Pfam" id="PF01784">
    <property type="entry name" value="DUF34_NIF3"/>
    <property type="match status" value="1"/>
</dbReference>
<organism evidence="4 5">
    <name type="scientific">Paenibacillus gallinarum</name>
    <dbReference type="NCBI Taxonomy" id="2762232"/>
    <lineage>
        <taxon>Bacteria</taxon>
        <taxon>Bacillati</taxon>
        <taxon>Bacillota</taxon>
        <taxon>Bacilli</taxon>
        <taxon>Bacillales</taxon>
        <taxon>Paenibacillaceae</taxon>
        <taxon>Paenibacillus</taxon>
    </lineage>
</organism>
<comment type="caution">
    <text evidence="4">The sequence shown here is derived from an EMBL/GenBank/DDBJ whole genome shotgun (WGS) entry which is preliminary data.</text>
</comment>
<dbReference type="SUPFAM" id="SSF102705">
    <property type="entry name" value="NIF3 (NGG1p interacting factor 3)-like"/>
    <property type="match status" value="1"/>
</dbReference>
<sequence length="267" mass="29504">MSLTVQEVMDVLPLASGPEGSTVDGLITGNLNQKVQGVAVSFVASHEAIEKAAQLGANLFITHEGVFYEHHGSRAEKELKNPVILRKKEQIESHQMILYRYHDGPHQAVPDIITHGLLQALDWDTYHQYSHLKYACLVTLPEPLSVQQIVQHLKDRLDLPYVRFAGDSEQKCSEIALTAGYRGGSNIALSLFTEQRIDLLIAGEGPEWETPEYVQDAVSQGSPQSQILIGHAASEEPGMKAVAQQIRDHFPDLPVYFIPASPVIKVL</sequence>
<accession>A0ABR8T3Z5</accession>
<evidence type="ECO:0000256" key="3">
    <source>
        <dbReference type="ARBA" id="ARBA00022723"/>
    </source>
</evidence>
<keyword evidence="3" id="KW-0479">Metal-binding</keyword>
<name>A0ABR8T3Z5_9BACL</name>
<dbReference type="EMBL" id="JACSQL010000013">
    <property type="protein sequence ID" value="MBD7970501.1"/>
    <property type="molecule type" value="Genomic_DNA"/>
</dbReference>
<dbReference type="PANTHER" id="PTHR13799">
    <property type="entry name" value="NGG1 INTERACTING FACTOR 3"/>
    <property type="match status" value="1"/>
</dbReference>
<dbReference type="Gene3D" id="3.40.1390.30">
    <property type="entry name" value="NIF3 (NGG1p interacting factor 3)-like"/>
    <property type="match status" value="2"/>
</dbReference>
<evidence type="ECO:0000256" key="1">
    <source>
        <dbReference type="ARBA" id="ARBA00006964"/>
    </source>
</evidence>
<dbReference type="PANTHER" id="PTHR13799:SF14">
    <property type="entry name" value="GTP CYCLOHYDROLASE 1 TYPE 2 HOMOLOG"/>
    <property type="match status" value="1"/>
</dbReference>
<gene>
    <name evidence="4" type="ORF">H9647_20760</name>
</gene>
<dbReference type="Proteomes" id="UP000608071">
    <property type="component" value="Unassembled WGS sequence"/>
</dbReference>
<proteinExistence type="inferred from homology"/>
<keyword evidence="5" id="KW-1185">Reference proteome</keyword>
<evidence type="ECO:0000313" key="4">
    <source>
        <dbReference type="EMBL" id="MBD7970501.1"/>
    </source>
</evidence>
<dbReference type="InterPro" id="IPR002678">
    <property type="entry name" value="DUF34/NIF3"/>
</dbReference>
<dbReference type="InterPro" id="IPR036069">
    <property type="entry name" value="DUF34/NIF3_sf"/>
</dbReference>
<protein>
    <recommendedName>
        <fullName evidence="2">GTP cyclohydrolase 1 type 2 homolog</fullName>
    </recommendedName>
</protein>
<evidence type="ECO:0000313" key="5">
    <source>
        <dbReference type="Proteomes" id="UP000608071"/>
    </source>
</evidence>
<evidence type="ECO:0000256" key="2">
    <source>
        <dbReference type="ARBA" id="ARBA00022112"/>
    </source>
</evidence>
<comment type="similarity">
    <text evidence="1">Belongs to the GTP cyclohydrolase I type 2/NIF3 family.</text>
</comment>